<evidence type="ECO:0000313" key="3">
    <source>
        <dbReference type="Proteomes" id="UP000035083"/>
    </source>
</evidence>
<name>L7LML3_9ACTN</name>
<comment type="caution">
    <text evidence="2">The sequence shown here is derived from an EMBL/GenBank/DDBJ whole genome shotgun (WGS) entry which is preliminary data.</text>
</comment>
<dbReference type="EMBL" id="BANU01000033">
    <property type="protein sequence ID" value="GAC62380.1"/>
    <property type="molecule type" value="Genomic_DNA"/>
</dbReference>
<feature type="compositionally biased region" description="Basic and acidic residues" evidence="1">
    <location>
        <begin position="25"/>
        <end position="36"/>
    </location>
</feature>
<sequence>MFRLTPIHRAFLNVTECHNGQELADRGEWDKRRDVTSPRWGSNQPDDRDSPQLLHRLSAAVVTPSAPPRAYWGDSIHAVNVDFPKAQD</sequence>
<organism evidence="2 3">
    <name type="scientific">Gordonia sihwensis NBRC 108236</name>
    <dbReference type="NCBI Taxonomy" id="1223544"/>
    <lineage>
        <taxon>Bacteria</taxon>
        <taxon>Bacillati</taxon>
        <taxon>Actinomycetota</taxon>
        <taxon>Actinomycetes</taxon>
        <taxon>Mycobacteriales</taxon>
        <taxon>Gordoniaceae</taxon>
        <taxon>Gordonia</taxon>
    </lineage>
</organism>
<dbReference type="AlphaFoldDB" id="L7LML3"/>
<reference evidence="2 3" key="1">
    <citation type="submission" date="2012-12" db="EMBL/GenBank/DDBJ databases">
        <title>Whole genome shotgun sequence of Gordonia sihwensis NBRC 108236.</title>
        <authorList>
            <person name="Yoshida I."/>
            <person name="Hosoyama A."/>
            <person name="Tsuchikane K."/>
            <person name="Ando Y."/>
            <person name="Baba S."/>
            <person name="Ohji S."/>
            <person name="Hamada M."/>
            <person name="Tamura T."/>
            <person name="Yamazoe A."/>
            <person name="Yamazaki S."/>
            <person name="Fujita N."/>
        </authorList>
    </citation>
    <scope>NUCLEOTIDE SEQUENCE [LARGE SCALE GENOMIC DNA]</scope>
    <source>
        <strain evidence="2 3">NBRC 108236</strain>
    </source>
</reference>
<proteinExistence type="predicted"/>
<evidence type="ECO:0000313" key="2">
    <source>
        <dbReference type="EMBL" id="GAC62380.1"/>
    </source>
</evidence>
<gene>
    <name evidence="2" type="ORF">GSI01S_33_00660</name>
</gene>
<keyword evidence="3" id="KW-1185">Reference proteome</keyword>
<feature type="region of interest" description="Disordered" evidence="1">
    <location>
        <begin position="25"/>
        <end position="51"/>
    </location>
</feature>
<accession>L7LML3</accession>
<protein>
    <submittedName>
        <fullName evidence="2">Uncharacterized protein</fullName>
    </submittedName>
</protein>
<dbReference type="Proteomes" id="UP000035083">
    <property type="component" value="Unassembled WGS sequence"/>
</dbReference>
<evidence type="ECO:0000256" key="1">
    <source>
        <dbReference type="SAM" id="MobiDB-lite"/>
    </source>
</evidence>